<proteinExistence type="predicted"/>
<keyword evidence="2" id="KW-1185">Reference proteome</keyword>
<comment type="caution">
    <text evidence="1">The sequence shown here is derived from an EMBL/GenBank/DDBJ whole genome shotgun (WGS) entry which is preliminary data.</text>
</comment>
<protein>
    <submittedName>
        <fullName evidence="1">Uncharacterized protein</fullName>
    </submittedName>
</protein>
<accession>A0A6L8W9N9</accession>
<dbReference type="EMBL" id="WTUW01000002">
    <property type="protein sequence ID" value="MZR31233.1"/>
    <property type="molecule type" value="Genomic_DNA"/>
</dbReference>
<gene>
    <name evidence="1" type="ORF">GQE98_11385</name>
</gene>
<dbReference type="AlphaFoldDB" id="A0A6L8W9N9"/>
<evidence type="ECO:0000313" key="2">
    <source>
        <dbReference type="Proteomes" id="UP000476030"/>
    </source>
</evidence>
<evidence type="ECO:0000313" key="1">
    <source>
        <dbReference type="EMBL" id="MZR31233.1"/>
    </source>
</evidence>
<name>A0A6L8W9N9_9PROT</name>
<dbReference type="RefSeq" id="WP_161315757.1">
    <property type="nucleotide sequence ID" value="NZ_WTUW01000002.1"/>
</dbReference>
<organism evidence="1 2">
    <name type="scientific">Sneathiella litorea</name>
    <dbReference type="NCBI Taxonomy" id="2606216"/>
    <lineage>
        <taxon>Bacteria</taxon>
        <taxon>Pseudomonadati</taxon>
        <taxon>Pseudomonadota</taxon>
        <taxon>Alphaproteobacteria</taxon>
        <taxon>Sneathiellales</taxon>
        <taxon>Sneathiellaceae</taxon>
        <taxon>Sneathiella</taxon>
    </lineage>
</organism>
<dbReference type="Proteomes" id="UP000476030">
    <property type="component" value="Unassembled WGS sequence"/>
</dbReference>
<sequence length="278" mass="31801">MTGSSVAVVHLVRKSNGMEPFRNFLSSYKAYKEPLDHDLILIFKDFNQDEKAPYLNLLAGTDFIPYDFPGDSGLDLGPYIEVSRKLDYTYFCFLNSFSEIQSDHWLTHLYNCLTNSQDAGIAGATGSWESTGADDPPFPNPHIRTNGFIISADIMRHIEFIDISTKDDARHMESGYNSITRQIQNIGKQPYVVDQNGTCWAVINWPDSATFRSGNQGALLISDNRTRAFEDGDDWTQEYLIDLAWTGKPSKANPFKRHKLRHRLRRFMEKRRPKAQGY</sequence>
<reference evidence="1 2" key="1">
    <citation type="submission" date="2019-12" db="EMBL/GenBank/DDBJ databases">
        <title>Snethiella sp. nov. sp. isolated from sea sand.</title>
        <authorList>
            <person name="Kim J."/>
            <person name="Jeong S.E."/>
            <person name="Jung H.S."/>
            <person name="Jeon C.O."/>
        </authorList>
    </citation>
    <scope>NUCLEOTIDE SEQUENCE [LARGE SCALE GENOMIC DNA]</scope>
    <source>
        <strain evidence="1 2">DP05</strain>
    </source>
</reference>